<protein>
    <submittedName>
        <fullName evidence="2">Uncharacterized protein</fullName>
    </submittedName>
</protein>
<keyword evidence="1" id="KW-0812">Transmembrane</keyword>
<gene>
    <name evidence="2" type="ORF">SARC_14432</name>
</gene>
<keyword evidence="1" id="KW-1133">Transmembrane helix</keyword>
<dbReference type="GeneID" id="25914936"/>
<evidence type="ECO:0000256" key="1">
    <source>
        <dbReference type="SAM" id="Phobius"/>
    </source>
</evidence>
<reference evidence="2 3" key="1">
    <citation type="submission" date="2011-02" db="EMBL/GenBank/DDBJ databases">
        <title>The Genome Sequence of Sphaeroforma arctica JP610.</title>
        <authorList>
            <consortium name="The Broad Institute Genome Sequencing Platform"/>
            <person name="Russ C."/>
            <person name="Cuomo C."/>
            <person name="Young S.K."/>
            <person name="Zeng Q."/>
            <person name="Gargeya S."/>
            <person name="Alvarado L."/>
            <person name="Berlin A."/>
            <person name="Chapman S.B."/>
            <person name="Chen Z."/>
            <person name="Freedman E."/>
            <person name="Gellesch M."/>
            <person name="Goldberg J."/>
            <person name="Griggs A."/>
            <person name="Gujja S."/>
            <person name="Heilman E."/>
            <person name="Heiman D."/>
            <person name="Howarth C."/>
            <person name="Mehta T."/>
            <person name="Neiman D."/>
            <person name="Pearson M."/>
            <person name="Roberts A."/>
            <person name="Saif S."/>
            <person name="Shea T."/>
            <person name="Shenoy N."/>
            <person name="Sisk P."/>
            <person name="Stolte C."/>
            <person name="Sykes S."/>
            <person name="White J."/>
            <person name="Yandava C."/>
            <person name="Burger G."/>
            <person name="Gray M.W."/>
            <person name="Holland P.W.H."/>
            <person name="King N."/>
            <person name="Lang F.B.F."/>
            <person name="Roger A.J."/>
            <person name="Ruiz-Trillo I."/>
            <person name="Haas B."/>
            <person name="Nusbaum C."/>
            <person name="Birren B."/>
        </authorList>
    </citation>
    <scope>NUCLEOTIDE SEQUENCE [LARGE SCALE GENOMIC DNA]</scope>
    <source>
        <strain evidence="2 3">JP610</strain>
    </source>
</reference>
<keyword evidence="3" id="KW-1185">Reference proteome</keyword>
<sequence>MTGIPLANVLTSYGPDNGLAETAPLWLQCAPKPVNPIVRMLPVIFFWTLVIGFLFCLVVWANHKAAVEREIRIHDTI</sequence>
<organism evidence="2 3">
    <name type="scientific">Sphaeroforma arctica JP610</name>
    <dbReference type="NCBI Taxonomy" id="667725"/>
    <lineage>
        <taxon>Eukaryota</taxon>
        <taxon>Ichthyosporea</taxon>
        <taxon>Ichthyophonida</taxon>
        <taxon>Sphaeroforma</taxon>
    </lineage>
</organism>
<proteinExistence type="predicted"/>
<accession>A0A0L0F8F9</accession>
<dbReference type="RefSeq" id="XP_014146911.1">
    <property type="nucleotide sequence ID" value="XM_014291436.1"/>
</dbReference>
<dbReference type="Proteomes" id="UP000054560">
    <property type="component" value="Unassembled WGS sequence"/>
</dbReference>
<keyword evidence="1" id="KW-0472">Membrane</keyword>
<feature type="non-terminal residue" evidence="2">
    <location>
        <position position="77"/>
    </location>
</feature>
<feature type="transmembrane region" description="Helical" evidence="1">
    <location>
        <begin position="40"/>
        <end position="62"/>
    </location>
</feature>
<evidence type="ECO:0000313" key="2">
    <source>
        <dbReference type="EMBL" id="KNC73009.1"/>
    </source>
</evidence>
<name>A0A0L0F8F9_9EUKA</name>
<evidence type="ECO:0000313" key="3">
    <source>
        <dbReference type="Proteomes" id="UP000054560"/>
    </source>
</evidence>
<dbReference type="EMBL" id="KQ246211">
    <property type="protein sequence ID" value="KNC73009.1"/>
    <property type="molecule type" value="Genomic_DNA"/>
</dbReference>
<dbReference type="AlphaFoldDB" id="A0A0L0F8F9"/>